<dbReference type="EMBL" id="UYRX01000864">
    <property type="protein sequence ID" value="VDK86752.1"/>
    <property type="molecule type" value="Genomic_DNA"/>
</dbReference>
<dbReference type="Gene3D" id="2.60.40.1970">
    <property type="entry name" value="YEATS domain"/>
    <property type="match status" value="1"/>
</dbReference>
<dbReference type="STRING" id="42156.A0A3P6TF10"/>
<evidence type="ECO:0000256" key="2">
    <source>
        <dbReference type="PROSITE-ProRule" id="PRU00376"/>
    </source>
</evidence>
<evidence type="ECO:0000256" key="1">
    <source>
        <dbReference type="ARBA" id="ARBA00023242"/>
    </source>
</evidence>
<keyword evidence="6" id="KW-1185">Reference proteome</keyword>
<dbReference type="Pfam" id="PF17793">
    <property type="entry name" value="AHD"/>
    <property type="match status" value="1"/>
</dbReference>
<dbReference type="OrthoDB" id="10053467at2759"/>
<evidence type="ECO:0000313" key="6">
    <source>
        <dbReference type="Proteomes" id="UP000277928"/>
    </source>
</evidence>
<feature type="compositionally biased region" description="Low complexity" evidence="3">
    <location>
        <begin position="263"/>
        <end position="275"/>
    </location>
</feature>
<feature type="compositionally biased region" description="Polar residues" evidence="3">
    <location>
        <begin position="242"/>
        <end position="259"/>
    </location>
</feature>
<feature type="domain" description="YEATS" evidence="4">
    <location>
        <begin position="23"/>
        <end position="158"/>
    </location>
</feature>
<dbReference type="InterPro" id="IPR055129">
    <property type="entry name" value="YEATS_dom"/>
</dbReference>
<evidence type="ECO:0000313" key="5">
    <source>
        <dbReference type="EMBL" id="VDK86752.1"/>
    </source>
</evidence>
<accession>A0A3P6TF10</accession>
<dbReference type="OMA" id="IHITFTG"/>
<feature type="compositionally biased region" description="Basic and acidic residues" evidence="3">
    <location>
        <begin position="185"/>
        <end position="197"/>
    </location>
</feature>
<dbReference type="PANTHER" id="PTHR47827:SF3">
    <property type="entry name" value="AF-9 ANC1 HOMOLOGY DOMAIN-CONTAINING PROTEIN"/>
    <property type="match status" value="1"/>
</dbReference>
<name>A0A3P6TF10_LITSI</name>
<dbReference type="PANTHER" id="PTHR47827">
    <property type="entry name" value="AHD DOMAIN-CONTAINING PROTEIN"/>
    <property type="match status" value="1"/>
</dbReference>
<sequence length="384" mass="43165">MSKPFVDFIIFLHPSIQPGQRKMSNDTKYFVRLRIGHKSEMLDRPTSTGMTHRWTVFVHSFSGMPFTDRSFISKVVFELHPDFASPRRVIKEPPFEVSELGYGGFSIPIHITFTGASKVYKLTYDMNLVLEKYNEQFITQTIEMKQPSSSFRELILKYGGAKKDSDKRKEKHRLRKVITSSSEEPAPKREKEKEKSRSGSNPPLSKLKIPRALVDGEKRQKNFKCSPSENSTNISKSIVSAETKISSSNEPKVTVTSEVKQGETISSEPSTSTESNCSDSETPKITAFGAENTISMTPILESNCMMEKQYGFEFLVRLQKKLMTLKDTDKMLAVVNTLLTPTSPSHDLPSGLLFTDNNLLSFDICKLNSSLIGKLGEICFGNAV</sequence>
<dbReference type="InterPro" id="IPR052790">
    <property type="entry name" value="YEATS_domain"/>
</dbReference>
<reference evidence="5 6" key="1">
    <citation type="submission" date="2018-08" db="EMBL/GenBank/DDBJ databases">
        <authorList>
            <person name="Laetsch R D."/>
            <person name="Stevens L."/>
            <person name="Kumar S."/>
            <person name="Blaxter L. M."/>
        </authorList>
    </citation>
    <scope>NUCLEOTIDE SEQUENCE [LARGE SCALE GENOMIC DNA]</scope>
</reference>
<keyword evidence="1 2" id="KW-0539">Nucleus</keyword>
<feature type="region of interest" description="Disordered" evidence="3">
    <location>
        <begin position="162"/>
        <end position="213"/>
    </location>
</feature>
<organism evidence="5 6">
    <name type="scientific">Litomosoides sigmodontis</name>
    <name type="common">Filarial nematode worm</name>
    <dbReference type="NCBI Taxonomy" id="42156"/>
    <lineage>
        <taxon>Eukaryota</taxon>
        <taxon>Metazoa</taxon>
        <taxon>Ecdysozoa</taxon>
        <taxon>Nematoda</taxon>
        <taxon>Chromadorea</taxon>
        <taxon>Rhabditida</taxon>
        <taxon>Spirurina</taxon>
        <taxon>Spiruromorpha</taxon>
        <taxon>Filarioidea</taxon>
        <taxon>Onchocercidae</taxon>
        <taxon>Litomosoides</taxon>
    </lineage>
</organism>
<dbReference type="GO" id="GO:0045893">
    <property type="term" value="P:positive regulation of DNA-templated transcription"/>
    <property type="evidence" value="ECO:0007669"/>
    <property type="project" value="TreeGrafter"/>
</dbReference>
<gene>
    <name evidence="5" type="ORF">NLS_LOCUS7786</name>
</gene>
<dbReference type="CDD" id="cd16906">
    <property type="entry name" value="YEATS_AF-9_like"/>
    <property type="match status" value="1"/>
</dbReference>
<protein>
    <recommendedName>
        <fullName evidence="4">YEATS domain-containing protein</fullName>
    </recommendedName>
</protein>
<dbReference type="PROSITE" id="PS51037">
    <property type="entry name" value="YEATS"/>
    <property type="match status" value="1"/>
</dbReference>
<dbReference type="GO" id="GO:0008023">
    <property type="term" value="C:transcription elongation factor complex"/>
    <property type="evidence" value="ECO:0007669"/>
    <property type="project" value="TreeGrafter"/>
</dbReference>
<dbReference type="Proteomes" id="UP000277928">
    <property type="component" value="Unassembled WGS sequence"/>
</dbReference>
<evidence type="ECO:0000256" key="3">
    <source>
        <dbReference type="SAM" id="MobiDB-lite"/>
    </source>
</evidence>
<proteinExistence type="predicted"/>
<dbReference type="InterPro" id="IPR038704">
    <property type="entry name" value="YEAST_sf"/>
</dbReference>
<comment type="subcellular location">
    <subcellularLocation>
        <location evidence="2">Nucleus</location>
    </subcellularLocation>
</comment>
<dbReference type="AlphaFoldDB" id="A0A3P6TF10"/>
<dbReference type="Gene3D" id="1.20.1270.290">
    <property type="match status" value="1"/>
</dbReference>
<dbReference type="GO" id="GO:0003682">
    <property type="term" value="F:chromatin binding"/>
    <property type="evidence" value="ECO:0007669"/>
    <property type="project" value="TreeGrafter"/>
</dbReference>
<evidence type="ECO:0000259" key="4">
    <source>
        <dbReference type="PROSITE" id="PS51037"/>
    </source>
</evidence>
<dbReference type="InterPro" id="IPR040930">
    <property type="entry name" value="AF-9_AHD"/>
</dbReference>
<dbReference type="Pfam" id="PF03366">
    <property type="entry name" value="YEATS"/>
    <property type="match status" value="1"/>
</dbReference>
<feature type="region of interest" description="Disordered" evidence="3">
    <location>
        <begin position="242"/>
        <end position="283"/>
    </location>
</feature>